<evidence type="ECO:0000256" key="1">
    <source>
        <dbReference type="SAM" id="Phobius"/>
    </source>
</evidence>
<evidence type="ECO:0000313" key="3">
    <source>
        <dbReference type="Proteomes" id="UP000630887"/>
    </source>
</evidence>
<name>A0A8J3KW03_9ACTN</name>
<accession>A0A8J3KW03</accession>
<dbReference type="EMBL" id="BONI01000007">
    <property type="protein sequence ID" value="GIG04434.1"/>
    <property type="molecule type" value="Genomic_DNA"/>
</dbReference>
<keyword evidence="1" id="KW-0472">Membrane</keyword>
<keyword evidence="1" id="KW-1133">Transmembrane helix</keyword>
<dbReference type="RefSeq" id="WP_203689208.1">
    <property type="nucleotide sequence ID" value="NZ_BAAALC010000107.1"/>
</dbReference>
<organism evidence="2 3">
    <name type="scientific">Catellatospora coxensis</name>
    <dbReference type="NCBI Taxonomy" id="310354"/>
    <lineage>
        <taxon>Bacteria</taxon>
        <taxon>Bacillati</taxon>
        <taxon>Actinomycetota</taxon>
        <taxon>Actinomycetes</taxon>
        <taxon>Micromonosporales</taxon>
        <taxon>Micromonosporaceae</taxon>
        <taxon>Catellatospora</taxon>
    </lineage>
</organism>
<dbReference type="Proteomes" id="UP000630887">
    <property type="component" value="Unassembled WGS sequence"/>
</dbReference>
<sequence length="121" mass="13538">MSAQIPPHVTLPRLVKLIDTHAAELLNPTELYPQLVDKVGKRRARWMWTAALAIVTVRDDLVRDDVSATEVFASLFGLICLLLVLTVDGWWDGALCGAAVALFAVSLAKTLFRHIRDEWWS</sequence>
<keyword evidence="1" id="KW-0812">Transmembrane</keyword>
<protein>
    <submittedName>
        <fullName evidence="2">Uncharacterized protein</fullName>
    </submittedName>
</protein>
<comment type="caution">
    <text evidence="2">The sequence shown here is derived from an EMBL/GenBank/DDBJ whole genome shotgun (WGS) entry which is preliminary data.</text>
</comment>
<evidence type="ECO:0000313" key="2">
    <source>
        <dbReference type="EMBL" id="GIG04434.1"/>
    </source>
</evidence>
<feature type="transmembrane region" description="Helical" evidence="1">
    <location>
        <begin position="66"/>
        <end position="85"/>
    </location>
</feature>
<keyword evidence="3" id="KW-1185">Reference proteome</keyword>
<proteinExistence type="predicted"/>
<dbReference type="AlphaFoldDB" id="A0A8J3KW03"/>
<feature type="transmembrane region" description="Helical" evidence="1">
    <location>
        <begin position="91"/>
        <end position="112"/>
    </location>
</feature>
<gene>
    <name evidence="2" type="ORF">Cco03nite_11340</name>
</gene>
<reference evidence="2 3" key="1">
    <citation type="submission" date="2021-01" db="EMBL/GenBank/DDBJ databases">
        <title>Whole genome shotgun sequence of Catellatospora coxensis NBRC 107359.</title>
        <authorList>
            <person name="Komaki H."/>
            <person name="Tamura T."/>
        </authorList>
    </citation>
    <scope>NUCLEOTIDE SEQUENCE [LARGE SCALE GENOMIC DNA]</scope>
    <source>
        <strain evidence="2 3">NBRC 107359</strain>
    </source>
</reference>